<dbReference type="RefSeq" id="XP_029339794.1">
    <property type="nucleotide sequence ID" value="XM_029483934.1"/>
</dbReference>
<accession>A0A6P7RJS5</accession>
<feature type="region of interest" description="Disordered" evidence="1">
    <location>
        <begin position="1"/>
        <end position="34"/>
    </location>
</feature>
<dbReference type="AlphaFoldDB" id="A0A6P7RJS5"/>
<evidence type="ECO:0000256" key="1">
    <source>
        <dbReference type="SAM" id="MobiDB-lite"/>
    </source>
</evidence>
<feature type="compositionally biased region" description="Basic residues" evidence="1">
    <location>
        <begin position="22"/>
        <end position="34"/>
    </location>
</feature>
<gene>
    <name evidence="3" type="primary">LOC110304337</name>
</gene>
<sequence length="150" mass="17274">MIHAAAPRTHRRRQGDAEFSRSSKRLRRHHTRHSLFTRPQSVEAVADSPVTANLVPRHFRISQPMEDREVPREGAKGDALAASSKPTRPIASVCRNLSLHPALDTELQRIWLRAESTPGRRLEDKRGYKLFEVHQHGEVLLYFRSLRFTP</sequence>
<organism evidence="2 3">
    <name type="scientific">Mus caroli</name>
    <name type="common">Ryukyu mouse</name>
    <name type="synonym">Ricefield mouse</name>
    <dbReference type="NCBI Taxonomy" id="10089"/>
    <lineage>
        <taxon>Eukaryota</taxon>
        <taxon>Metazoa</taxon>
        <taxon>Chordata</taxon>
        <taxon>Craniata</taxon>
        <taxon>Vertebrata</taxon>
        <taxon>Euteleostomi</taxon>
        <taxon>Mammalia</taxon>
        <taxon>Eutheria</taxon>
        <taxon>Euarchontoglires</taxon>
        <taxon>Glires</taxon>
        <taxon>Rodentia</taxon>
        <taxon>Myomorpha</taxon>
        <taxon>Muroidea</taxon>
        <taxon>Muridae</taxon>
        <taxon>Murinae</taxon>
        <taxon>Mus</taxon>
        <taxon>Mus</taxon>
    </lineage>
</organism>
<protein>
    <submittedName>
        <fullName evidence="3">Uncharacterized protein LOC110304337</fullName>
    </submittedName>
</protein>
<dbReference type="Proteomes" id="UP000515126">
    <property type="component" value="Chromosome 11"/>
</dbReference>
<dbReference type="GeneID" id="110304337"/>
<proteinExistence type="predicted"/>
<evidence type="ECO:0000313" key="2">
    <source>
        <dbReference type="Proteomes" id="UP000515126"/>
    </source>
</evidence>
<feature type="compositionally biased region" description="Basic and acidic residues" evidence="1">
    <location>
        <begin position="65"/>
        <end position="76"/>
    </location>
</feature>
<reference evidence="3" key="1">
    <citation type="submission" date="2025-08" db="UniProtKB">
        <authorList>
            <consortium name="RefSeq"/>
        </authorList>
    </citation>
    <scope>IDENTIFICATION</scope>
</reference>
<name>A0A6P7RJS5_MUSCR</name>
<feature type="region of interest" description="Disordered" evidence="1">
    <location>
        <begin position="56"/>
        <end position="87"/>
    </location>
</feature>
<evidence type="ECO:0000313" key="3">
    <source>
        <dbReference type="RefSeq" id="XP_029339794.1"/>
    </source>
</evidence>
<dbReference type="KEGG" id="mcal:110304337"/>
<keyword evidence="2" id="KW-1185">Reference proteome</keyword>